<proteinExistence type="predicted"/>
<gene>
    <name evidence="2" type="ORF">BDY21DRAFT_352765</name>
</gene>
<protein>
    <submittedName>
        <fullName evidence="2">Uncharacterized protein</fullName>
    </submittedName>
</protein>
<accession>A0A6A6NRQ6</accession>
<reference evidence="2" key="1">
    <citation type="journal article" date="2020" name="Stud. Mycol.">
        <title>101 Dothideomycetes genomes: a test case for predicting lifestyles and emergence of pathogens.</title>
        <authorList>
            <person name="Haridas S."/>
            <person name="Albert R."/>
            <person name="Binder M."/>
            <person name="Bloem J."/>
            <person name="Labutti K."/>
            <person name="Salamov A."/>
            <person name="Andreopoulos B."/>
            <person name="Baker S."/>
            <person name="Barry K."/>
            <person name="Bills G."/>
            <person name="Bluhm B."/>
            <person name="Cannon C."/>
            <person name="Castanera R."/>
            <person name="Culley D."/>
            <person name="Daum C."/>
            <person name="Ezra D."/>
            <person name="Gonzalez J."/>
            <person name="Henrissat B."/>
            <person name="Kuo A."/>
            <person name="Liang C."/>
            <person name="Lipzen A."/>
            <person name="Lutzoni F."/>
            <person name="Magnuson J."/>
            <person name="Mondo S."/>
            <person name="Nolan M."/>
            <person name="Ohm R."/>
            <person name="Pangilinan J."/>
            <person name="Park H.-J."/>
            <person name="Ramirez L."/>
            <person name="Alfaro M."/>
            <person name="Sun H."/>
            <person name="Tritt A."/>
            <person name="Yoshinaga Y."/>
            <person name="Zwiers L.-H."/>
            <person name="Turgeon B."/>
            <person name="Goodwin S."/>
            <person name="Spatafora J."/>
            <person name="Crous P."/>
            <person name="Grigoriev I."/>
        </authorList>
    </citation>
    <scope>NUCLEOTIDE SEQUENCE</scope>
    <source>
        <strain evidence="2">ATCC 16933</strain>
    </source>
</reference>
<sequence>MRPTRAGKPSSNLDNGAKKTSNQTSTSGTSNDHVHCANEEDQVPLDADNSAQASSNSDTLQELGTSATQLIRSVLRLLLKVVEEGENLEKICKITSAELAIVKGENSDLKTYMASLEQRRSRLQEQVKKKPRHYRPGTPVSCTITRDVRRK</sequence>
<feature type="compositionally biased region" description="Low complexity" evidence="1">
    <location>
        <begin position="20"/>
        <end position="31"/>
    </location>
</feature>
<dbReference type="AlphaFoldDB" id="A0A6A6NRQ6"/>
<evidence type="ECO:0000313" key="3">
    <source>
        <dbReference type="Proteomes" id="UP000799766"/>
    </source>
</evidence>
<evidence type="ECO:0000313" key="2">
    <source>
        <dbReference type="EMBL" id="KAF2454399.1"/>
    </source>
</evidence>
<feature type="compositionally biased region" description="Low complexity" evidence="1">
    <location>
        <begin position="46"/>
        <end position="58"/>
    </location>
</feature>
<keyword evidence="3" id="KW-1185">Reference proteome</keyword>
<feature type="region of interest" description="Disordered" evidence="1">
    <location>
        <begin position="1"/>
        <end position="61"/>
    </location>
</feature>
<name>A0A6A6NRQ6_9PEZI</name>
<dbReference type="EMBL" id="MU001691">
    <property type="protein sequence ID" value="KAF2454399.1"/>
    <property type="molecule type" value="Genomic_DNA"/>
</dbReference>
<feature type="region of interest" description="Disordered" evidence="1">
    <location>
        <begin position="124"/>
        <end position="151"/>
    </location>
</feature>
<dbReference type="Proteomes" id="UP000799766">
    <property type="component" value="Unassembled WGS sequence"/>
</dbReference>
<evidence type="ECO:0000256" key="1">
    <source>
        <dbReference type="SAM" id="MobiDB-lite"/>
    </source>
</evidence>
<organism evidence="2 3">
    <name type="scientific">Lineolata rhizophorae</name>
    <dbReference type="NCBI Taxonomy" id="578093"/>
    <lineage>
        <taxon>Eukaryota</taxon>
        <taxon>Fungi</taxon>
        <taxon>Dikarya</taxon>
        <taxon>Ascomycota</taxon>
        <taxon>Pezizomycotina</taxon>
        <taxon>Dothideomycetes</taxon>
        <taxon>Dothideomycetes incertae sedis</taxon>
        <taxon>Lineolatales</taxon>
        <taxon>Lineolataceae</taxon>
        <taxon>Lineolata</taxon>
    </lineage>
</organism>